<proteinExistence type="predicted"/>
<gene>
    <name evidence="2" type="ORF">ACFQMA_08780</name>
</gene>
<evidence type="ECO:0000313" key="2">
    <source>
        <dbReference type="EMBL" id="MFC7139927.1"/>
    </source>
</evidence>
<comment type="caution">
    <text evidence="2">The sequence shown here is derived from an EMBL/GenBank/DDBJ whole genome shotgun (WGS) entry which is preliminary data.</text>
</comment>
<sequence>MESSTLRRLFLGVVLAAVAIVAVGQVRLEGNNGSRRSGRPPGPNQRTPTIPRTWRTSRDR</sequence>
<accession>A0ABD5XXS5</accession>
<evidence type="ECO:0000256" key="1">
    <source>
        <dbReference type="SAM" id="MobiDB-lite"/>
    </source>
</evidence>
<name>A0ABD5XXS5_9EURY</name>
<evidence type="ECO:0000313" key="3">
    <source>
        <dbReference type="Proteomes" id="UP001596432"/>
    </source>
</evidence>
<feature type="region of interest" description="Disordered" evidence="1">
    <location>
        <begin position="28"/>
        <end position="60"/>
    </location>
</feature>
<protein>
    <submittedName>
        <fullName evidence="2">Uncharacterized protein</fullName>
    </submittedName>
</protein>
<dbReference type="GeneID" id="78820197"/>
<reference evidence="2 3" key="1">
    <citation type="journal article" date="2019" name="Int. J. Syst. Evol. Microbiol.">
        <title>The Global Catalogue of Microorganisms (GCM) 10K type strain sequencing project: providing services to taxonomists for standard genome sequencing and annotation.</title>
        <authorList>
            <consortium name="The Broad Institute Genomics Platform"/>
            <consortium name="The Broad Institute Genome Sequencing Center for Infectious Disease"/>
            <person name="Wu L."/>
            <person name="Ma J."/>
        </authorList>
    </citation>
    <scope>NUCLEOTIDE SEQUENCE [LARGE SCALE GENOMIC DNA]</scope>
    <source>
        <strain evidence="2 3">XZYJT29</strain>
    </source>
</reference>
<dbReference type="EMBL" id="JBHTAS010000001">
    <property type="protein sequence ID" value="MFC7139927.1"/>
    <property type="molecule type" value="Genomic_DNA"/>
</dbReference>
<organism evidence="2 3">
    <name type="scientific">Halosimplex aquaticum</name>
    <dbReference type="NCBI Taxonomy" id="3026162"/>
    <lineage>
        <taxon>Archaea</taxon>
        <taxon>Methanobacteriati</taxon>
        <taxon>Methanobacteriota</taxon>
        <taxon>Stenosarchaea group</taxon>
        <taxon>Halobacteria</taxon>
        <taxon>Halobacteriales</taxon>
        <taxon>Haloarculaceae</taxon>
        <taxon>Halosimplex</taxon>
    </lineage>
</organism>
<keyword evidence="3" id="KW-1185">Reference proteome</keyword>
<dbReference type="Proteomes" id="UP001596432">
    <property type="component" value="Unassembled WGS sequence"/>
</dbReference>
<dbReference type="RefSeq" id="WP_274325494.1">
    <property type="nucleotide sequence ID" value="NZ_CP118158.1"/>
</dbReference>
<dbReference type="AlphaFoldDB" id="A0ABD5XXS5"/>